<accession>A0ABV8VXJ4</accession>
<name>A0ABV8VXJ4_9BACI</name>
<reference evidence="2" key="1">
    <citation type="journal article" date="2019" name="Int. J. Syst. Evol. Microbiol.">
        <title>The Global Catalogue of Microorganisms (GCM) 10K type strain sequencing project: providing services to taxonomists for standard genome sequencing and annotation.</title>
        <authorList>
            <consortium name="The Broad Institute Genomics Platform"/>
            <consortium name="The Broad Institute Genome Sequencing Center for Infectious Disease"/>
            <person name="Wu L."/>
            <person name="Ma J."/>
        </authorList>
    </citation>
    <scope>NUCLEOTIDE SEQUENCE [LARGE SCALE GENOMIC DNA]</scope>
    <source>
        <strain evidence="2">KACC 14058</strain>
    </source>
</reference>
<comment type="caution">
    <text evidence="1">The sequence shown here is derived from an EMBL/GenBank/DDBJ whole genome shotgun (WGS) entry which is preliminary data.</text>
</comment>
<protein>
    <submittedName>
        <fullName evidence="1">SLAP domain-containing protein</fullName>
    </submittedName>
</protein>
<proteinExistence type="predicted"/>
<dbReference type="NCBIfam" id="TIGR04398">
    <property type="entry name" value="SLAP_DUP"/>
    <property type="match status" value="1"/>
</dbReference>
<evidence type="ECO:0000313" key="1">
    <source>
        <dbReference type="EMBL" id="MFC4388884.1"/>
    </source>
</evidence>
<keyword evidence="2" id="KW-1185">Reference proteome</keyword>
<organism evidence="1 2">
    <name type="scientific">Gracilibacillus marinus</name>
    <dbReference type="NCBI Taxonomy" id="630535"/>
    <lineage>
        <taxon>Bacteria</taxon>
        <taxon>Bacillati</taxon>
        <taxon>Bacillota</taxon>
        <taxon>Bacilli</taxon>
        <taxon>Bacillales</taxon>
        <taxon>Bacillaceae</taxon>
        <taxon>Gracilibacillus</taxon>
    </lineage>
</organism>
<dbReference type="RefSeq" id="WP_390200235.1">
    <property type="nucleotide sequence ID" value="NZ_JBHSDV010000005.1"/>
</dbReference>
<sequence>MQQLVLEEKWKQTISSQDLQTIEKLFQSTSKHQEGVIFTPIRHARNHRNELLCSVIIHNFTDDKLSLIGSTLQLFHNDNIIAEESFHDTRLLLQPRTSMPWTFIYPNHPYLEQHPLPTEWSIKII</sequence>
<dbReference type="EMBL" id="JBHSDV010000005">
    <property type="protein sequence ID" value="MFC4388884.1"/>
    <property type="molecule type" value="Genomic_DNA"/>
</dbReference>
<dbReference type="Proteomes" id="UP001595880">
    <property type="component" value="Unassembled WGS sequence"/>
</dbReference>
<gene>
    <name evidence="1" type="ORF">ACFOZ1_13865</name>
</gene>
<evidence type="ECO:0000313" key="2">
    <source>
        <dbReference type="Proteomes" id="UP001595880"/>
    </source>
</evidence>
<dbReference type="InterPro" id="IPR030910">
    <property type="entry name" value="SLAP_dom"/>
</dbReference>